<dbReference type="Gene3D" id="1.10.630.10">
    <property type="entry name" value="Cytochrome P450"/>
    <property type="match status" value="1"/>
</dbReference>
<dbReference type="SUPFAM" id="SSF48264">
    <property type="entry name" value="Cytochrome P450"/>
    <property type="match status" value="1"/>
</dbReference>
<dbReference type="RefSeq" id="WP_083896269.1">
    <property type="nucleotide sequence ID" value="NZ_JBIAQY010000022.1"/>
</dbReference>
<dbReference type="InterPro" id="IPR036396">
    <property type="entry name" value="Cyt_P450_sf"/>
</dbReference>
<dbReference type="PANTHER" id="PTHR46696:SF6">
    <property type="entry name" value="P450, PUTATIVE (EUROFUNG)-RELATED"/>
    <property type="match status" value="1"/>
</dbReference>
<evidence type="ECO:0000256" key="1">
    <source>
        <dbReference type="ARBA" id="ARBA00010617"/>
    </source>
</evidence>
<name>A0ABW6SC75_9NOCA</name>
<proteinExistence type="inferred from homology"/>
<evidence type="ECO:0000313" key="2">
    <source>
        <dbReference type="EMBL" id="MFF3573913.1"/>
    </source>
</evidence>
<dbReference type="InterPro" id="IPR001128">
    <property type="entry name" value="Cyt_P450"/>
</dbReference>
<reference evidence="2 3" key="1">
    <citation type="submission" date="2024-10" db="EMBL/GenBank/DDBJ databases">
        <title>The Natural Products Discovery Center: Release of the First 8490 Sequenced Strains for Exploring Actinobacteria Biosynthetic Diversity.</title>
        <authorList>
            <person name="Kalkreuter E."/>
            <person name="Kautsar S.A."/>
            <person name="Yang D."/>
            <person name="Bader C.D."/>
            <person name="Teijaro C.N."/>
            <person name="Fluegel L."/>
            <person name="Davis C.M."/>
            <person name="Simpson J.R."/>
            <person name="Lauterbach L."/>
            <person name="Steele A.D."/>
            <person name="Gui C."/>
            <person name="Meng S."/>
            <person name="Li G."/>
            <person name="Viehrig K."/>
            <person name="Ye F."/>
            <person name="Su P."/>
            <person name="Kiefer A.F."/>
            <person name="Nichols A."/>
            <person name="Cepeda A.J."/>
            <person name="Yan W."/>
            <person name="Fan B."/>
            <person name="Jiang Y."/>
            <person name="Adhikari A."/>
            <person name="Zheng C.-J."/>
            <person name="Schuster L."/>
            <person name="Cowan T.M."/>
            <person name="Smanski M.J."/>
            <person name="Chevrette M.G."/>
            <person name="De Carvalho L.P.S."/>
            <person name="Shen B."/>
        </authorList>
    </citation>
    <scope>NUCLEOTIDE SEQUENCE [LARGE SCALE GENOMIC DNA]</scope>
    <source>
        <strain evidence="2 3">NPDC002593</strain>
    </source>
</reference>
<protein>
    <submittedName>
        <fullName evidence="2">Cytochrome P450</fullName>
    </submittedName>
</protein>
<comment type="caution">
    <text evidence="2">The sequence shown here is derived from an EMBL/GenBank/DDBJ whole genome shotgun (WGS) entry which is preliminary data.</text>
</comment>
<dbReference type="Pfam" id="PF00067">
    <property type="entry name" value="p450"/>
    <property type="match status" value="1"/>
</dbReference>
<comment type="similarity">
    <text evidence="1">Belongs to the cytochrome P450 family.</text>
</comment>
<gene>
    <name evidence="2" type="ORF">ACFYXQ_39805</name>
</gene>
<accession>A0ABW6SC75</accession>
<dbReference type="EMBL" id="JBIAQY010000022">
    <property type="protein sequence ID" value="MFF3573913.1"/>
    <property type="molecule type" value="Genomic_DNA"/>
</dbReference>
<organism evidence="2 3">
    <name type="scientific">Nocardia jiangxiensis</name>
    <dbReference type="NCBI Taxonomy" id="282685"/>
    <lineage>
        <taxon>Bacteria</taxon>
        <taxon>Bacillati</taxon>
        <taxon>Actinomycetota</taxon>
        <taxon>Actinomycetes</taxon>
        <taxon>Mycobacteriales</taxon>
        <taxon>Nocardiaceae</taxon>
        <taxon>Nocardia</taxon>
    </lineage>
</organism>
<keyword evidence="3" id="KW-1185">Reference proteome</keyword>
<dbReference type="PANTHER" id="PTHR46696">
    <property type="entry name" value="P450, PUTATIVE (EUROFUNG)-RELATED"/>
    <property type="match status" value="1"/>
</dbReference>
<dbReference type="Proteomes" id="UP001601992">
    <property type="component" value="Unassembled WGS sequence"/>
</dbReference>
<evidence type="ECO:0000313" key="3">
    <source>
        <dbReference type="Proteomes" id="UP001601992"/>
    </source>
</evidence>
<sequence>MTQTAWDRTTFVDITQFAEVEEILRRGREFVVGGTKAGSMEFVHGTLVATDGREHLARRRALMKMISAEQPWGAEGTLVDEIFEQYLQHVVETHEPRNGNVHFDLVSLGRRVVWRVTAAFVGLDGIDDPAQVERFQDLVKPVLEGLTLEYQPEARHQEILSSARYSRARIREEMFDPSLQRRRSLIEAARRSGNEDDLPADLITSMLVHGGDNPDIDVIFRELIALLAASVNNPVSQMAWALDDLTSWLGTHPEYRTESTTKGFLNRAVKETMRLHRSSRPHLVRIAAKDTVLETTGREIPEGTWLSLWVQTANRETAIFGDDADRYDPLRMPSDPKIHPFGVGLGAGPHVCLGRPLLLWDQGGEEAQGLLIKLLRFLLTHGVRPDPAGQQVEGGPVGGRRHSRYDVIMPAPADA</sequence>
<dbReference type="CDD" id="cd00302">
    <property type="entry name" value="cytochrome_P450"/>
    <property type="match status" value="1"/>
</dbReference>